<dbReference type="PANTHER" id="PTHR14094">
    <property type="entry name" value="SIGNAL RECOGNITION PARTICLE 72"/>
    <property type="match status" value="1"/>
</dbReference>
<dbReference type="OrthoDB" id="5421607at2759"/>
<proteinExistence type="predicted"/>
<reference evidence="4 5" key="1">
    <citation type="submission" date="2018-07" db="EMBL/GenBank/DDBJ databases">
        <title>Genome sequencing of oomycete isolates from Chile give support for New Zealand origin for Phytophthora kernoviae and make available the first Nothophytophthora sp. genome.</title>
        <authorList>
            <person name="Studholme D.J."/>
            <person name="Sanfuentes E."/>
            <person name="Panda P."/>
            <person name="Hill R."/>
            <person name="Sambles C."/>
            <person name="Grant M."/>
            <person name="Williams N.M."/>
            <person name="Mcdougal R.L."/>
        </authorList>
    </citation>
    <scope>NUCLEOTIDE SEQUENCE [LARGE SCALE GENOMIC DNA]</scope>
    <source>
        <strain evidence="2">Chile6</strain>
        <strain evidence="3">Chile7</strain>
    </source>
</reference>
<feature type="region of interest" description="Disordered" evidence="1">
    <location>
        <begin position="912"/>
        <end position="940"/>
    </location>
</feature>
<name>A0A3F2RYS3_9STRA</name>
<evidence type="ECO:0000313" key="2">
    <source>
        <dbReference type="EMBL" id="RLN66917.1"/>
    </source>
</evidence>
<dbReference type="Proteomes" id="UP000284657">
    <property type="component" value="Unassembled WGS sequence"/>
</dbReference>
<accession>A0A3F2RYS3</accession>
<dbReference type="Gene3D" id="1.20.5.190">
    <property type="match status" value="1"/>
</dbReference>
<feature type="region of interest" description="Disordered" evidence="1">
    <location>
        <begin position="793"/>
        <end position="840"/>
    </location>
</feature>
<evidence type="ECO:0000256" key="1">
    <source>
        <dbReference type="SAM" id="MobiDB-lite"/>
    </source>
</evidence>
<gene>
    <name evidence="3" type="ORF">BBJ29_004974</name>
    <name evidence="2" type="ORF">BBP00_00001960</name>
</gene>
<dbReference type="PROSITE" id="PS50096">
    <property type="entry name" value="IQ"/>
    <property type="match status" value="2"/>
</dbReference>
<evidence type="ECO:0000313" key="5">
    <source>
        <dbReference type="Proteomes" id="UP000284657"/>
    </source>
</evidence>
<dbReference type="GO" id="GO:0043022">
    <property type="term" value="F:ribosome binding"/>
    <property type="evidence" value="ECO:0007669"/>
    <property type="project" value="TreeGrafter"/>
</dbReference>
<dbReference type="EMBL" id="MBDO02000030">
    <property type="protein sequence ID" value="RLN66917.1"/>
    <property type="molecule type" value="Genomic_DNA"/>
</dbReference>
<dbReference type="Pfam" id="PF17004">
    <property type="entry name" value="SRP_TPR_like"/>
    <property type="match status" value="1"/>
</dbReference>
<feature type="compositionally biased region" description="Basic residues" evidence="1">
    <location>
        <begin position="871"/>
        <end position="886"/>
    </location>
</feature>
<dbReference type="GO" id="GO:0005786">
    <property type="term" value="C:signal recognition particle, endoplasmic reticulum targeting"/>
    <property type="evidence" value="ECO:0007669"/>
    <property type="project" value="TreeGrafter"/>
</dbReference>
<dbReference type="InterPro" id="IPR031545">
    <property type="entry name" value="SRP72_TPR-like"/>
</dbReference>
<organism evidence="2 4">
    <name type="scientific">Phytophthora kernoviae</name>
    <dbReference type="NCBI Taxonomy" id="325452"/>
    <lineage>
        <taxon>Eukaryota</taxon>
        <taxon>Sar</taxon>
        <taxon>Stramenopiles</taxon>
        <taxon>Oomycota</taxon>
        <taxon>Peronosporomycetes</taxon>
        <taxon>Peronosporales</taxon>
        <taxon>Peronosporaceae</taxon>
        <taxon>Phytophthora</taxon>
    </lineage>
</organism>
<sequence>MLHRSATQIQALVRGHFVRLYSKWFREIMTRAVTTVQRLWRGKLGKKMWRALIEERQQLRRVQEEGDRAALIAQKQTAHHALAAFEREAQHAVVLQRWFRTLRNRQVFREAREQRIHQARARATNKVDDILHLSTSSVVFQASVWRDCVDHKAEFAALGEKECAAMGTEIEELKEACVEAHAGSAHASREFVELSKRKSEFERSRVRRKHASDAVKQRIQPFAVRAKQLTMESSRELAANRQMQIELRRMRLELKKFHSSLRGRLAMEPLLLGGDVEELLTNLSVQDEAEDGASADAVVAASFAELNAALKRENYSRAVDICNKIRSKLPDDVDAVKVKCLALIRLEKFDKALELAVKYDFLSTEKAYCLYRLKQDDEALALLNGDLETQTTAQLHLAAQLQFRKGDYDQSIRIYELLLSHAQEGDDLLELQTNLLAAYASADRSEELKDREIPIDDGFEVAFNKSFVAIQSGDWAAAEDLLATAERLCRETFAAEGASEAEIEEEVAVIKTQLAFVKQMRGDLDGALSDYRNVLKIKLRNRAVGAVASNNIVAIRKDHDVLDSFKRLKNIDTAVLSEKLSLTQQEAILTNRTLLLCLLNKTEECRESLETLKKKFPESKSIADIVVLLAIKDQSPAVAIEQLQGDVSVGGRLGLAHVYLTEGHVLKAAECIRSIEQLAHTPGTVATLVALYEEAGDSASAQTVLKSTLEHHRASDYTSEQAMKVREGDCWYKIQKKQYREAADAYLELLEGETAGALDRDLRLRSMASLVVALSFCDTEAAEARCTMLPTVEESGVDPSELEKEAPRSNRLAVKFAEDKKNERKRAAKSPESISRKRAKRREAYLTNLRARPDYNASIGLVNPDPERWIPRKQRSHGKRGRRGRNRFVGAQGAGMGTEKDALKLDAAARAARKAESDKPAAVVVTSGSGIRKSKKKKRR</sequence>
<dbReference type="EMBL" id="MBAD02000067">
    <property type="protein sequence ID" value="RLN71566.1"/>
    <property type="molecule type" value="Genomic_DNA"/>
</dbReference>
<dbReference type="AlphaFoldDB" id="A0A3F2RYS3"/>
<evidence type="ECO:0000313" key="3">
    <source>
        <dbReference type="EMBL" id="RLN71566.1"/>
    </source>
</evidence>
<dbReference type="Pfam" id="PF00612">
    <property type="entry name" value="IQ"/>
    <property type="match status" value="2"/>
</dbReference>
<dbReference type="PANTHER" id="PTHR14094:SF9">
    <property type="entry name" value="SIGNAL RECOGNITION PARTICLE SUBUNIT SRP72"/>
    <property type="match status" value="1"/>
</dbReference>
<dbReference type="InterPro" id="IPR026270">
    <property type="entry name" value="SRP72"/>
</dbReference>
<comment type="caution">
    <text evidence="2">The sequence shown here is derived from an EMBL/GenBank/DDBJ whole genome shotgun (WGS) entry which is preliminary data.</text>
</comment>
<dbReference type="GO" id="GO:0006614">
    <property type="term" value="P:SRP-dependent cotranslational protein targeting to membrane"/>
    <property type="evidence" value="ECO:0007669"/>
    <property type="project" value="InterPro"/>
</dbReference>
<dbReference type="SUPFAM" id="SSF48452">
    <property type="entry name" value="TPR-like"/>
    <property type="match status" value="1"/>
</dbReference>
<protein>
    <recommendedName>
        <fullName evidence="6">Signal recognition particle subunit SRP72</fullName>
    </recommendedName>
</protein>
<evidence type="ECO:0008006" key="6">
    <source>
        <dbReference type="Google" id="ProtNLM"/>
    </source>
</evidence>
<dbReference type="InterPro" id="IPR011990">
    <property type="entry name" value="TPR-like_helical_dom_sf"/>
</dbReference>
<dbReference type="GO" id="GO:0008312">
    <property type="term" value="F:7S RNA binding"/>
    <property type="evidence" value="ECO:0007669"/>
    <property type="project" value="TreeGrafter"/>
</dbReference>
<feature type="region of interest" description="Disordered" evidence="1">
    <location>
        <begin position="856"/>
        <end position="895"/>
    </location>
</feature>
<dbReference type="Proteomes" id="UP000277300">
    <property type="component" value="Unassembled WGS sequence"/>
</dbReference>
<dbReference type="SMART" id="SM00015">
    <property type="entry name" value="IQ"/>
    <property type="match status" value="3"/>
</dbReference>
<dbReference type="Gene3D" id="1.25.40.10">
    <property type="entry name" value="Tetratricopeptide repeat domain"/>
    <property type="match status" value="2"/>
</dbReference>
<evidence type="ECO:0000313" key="4">
    <source>
        <dbReference type="Proteomes" id="UP000277300"/>
    </source>
</evidence>
<dbReference type="InterPro" id="IPR000048">
    <property type="entry name" value="IQ_motif_EF-hand-BS"/>
</dbReference>